<evidence type="ECO:0000313" key="1">
    <source>
        <dbReference type="EMBL" id="GAG61010.1"/>
    </source>
</evidence>
<reference evidence="1" key="1">
    <citation type="journal article" date="2014" name="Front. Microbiol.">
        <title>High frequency of phylogenetically diverse reductive dehalogenase-homologous genes in deep subseafloor sedimentary metagenomes.</title>
        <authorList>
            <person name="Kawai M."/>
            <person name="Futagami T."/>
            <person name="Toyoda A."/>
            <person name="Takaki Y."/>
            <person name="Nishi S."/>
            <person name="Hori S."/>
            <person name="Arai W."/>
            <person name="Tsubouchi T."/>
            <person name="Morono Y."/>
            <person name="Uchiyama I."/>
            <person name="Ito T."/>
            <person name="Fujiyama A."/>
            <person name="Inagaki F."/>
            <person name="Takami H."/>
        </authorList>
    </citation>
    <scope>NUCLEOTIDE SEQUENCE</scope>
    <source>
        <strain evidence="1">Expedition CK06-06</strain>
    </source>
</reference>
<organism evidence="1">
    <name type="scientific">marine sediment metagenome</name>
    <dbReference type="NCBI Taxonomy" id="412755"/>
    <lineage>
        <taxon>unclassified sequences</taxon>
        <taxon>metagenomes</taxon>
        <taxon>ecological metagenomes</taxon>
    </lineage>
</organism>
<feature type="non-terminal residue" evidence="1">
    <location>
        <position position="217"/>
    </location>
</feature>
<name>X0YXL5_9ZZZZ</name>
<gene>
    <name evidence="1" type="ORF">S01H4_07350</name>
</gene>
<comment type="caution">
    <text evidence="1">The sequence shown here is derived from an EMBL/GenBank/DDBJ whole genome shotgun (WGS) entry which is preliminary data.</text>
</comment>
<dbReference type="EMBL" id="BART01002397">
    <property type="protein sequence ID" value="GAG61010.1"/>
    <property type="molecule type" value="Genomic_DNA"/>
</dbReference>
<protein>
    <submittedName>
        <fullName evidence="1">Uncharacterized protein</fullName>
    </submittedName>
</protein>
<dbReference type="AlphaFoldDB" id="X0YXL5"/>
<proteinExistence type="predicted"/>
<sequence length="217" mass="24375">MGSWDVGGWTADITVYADGTITDFPDGALIILWCDELYDGEADFRSVGGWYGQEDILLTAFIISDSVRMDYERGLVTFRVVTIQDLLKKLTIWGANLKSTTGDPTGWFGIEDMTAELAAWWVIENRTTLGNLVDLYFWGGTGAGKPLDFLDFTERDAYSIINDDILSCLCARFVCGRYNTMTGTRDYNLLTEAQRAMIGAPLMTIERDHWRDDLEVG</sequence>
<accession>X0YXL5</accession>